<dbReference type="PANTHER" id="PTHR43017:SF1">
    <property type="entry name" value="ACETYLTRANSFERASE YJL218W-RELATED"/>
    <property type="match status" value="1"/>
</dbReference>
<keyword evidence="3" id="KW-0677">Repeat</keyword>
<dbReference type="RefSeq" id="WP_338097987.1">
    <property type="nucleotide sequence ID" value="NZ_CP131061.1"/>
</dbReference>
<dbReference type="InterPro" id="IPR011004">
    <property type="entry name" value="Trimer_LpxA-like_sf"/>
</dbReference>
<reference evidence="6 7" key="1">
    <citation type="submission" date="2023-07" db="EMBL/GenBank/DDBJ databases">
        <title>Closed genome sequence of Methanosarcinaceae archaeon Am2.</title>
        <authorList>
            <person name="Poehlein A."/>
            <person name="Protasov E."/>
            <person name="Platt K."/>
            <person name="Reeh H."/>
            <person name="Daniel R."/>
            <person name="Brune A."/>
        </authorList>
    </citation>
    <scope>NUCLEOTIDE SEQUENCE [LARGE SCALE GENOMIC DNA]</scope>
    <source>
        <strain evidence="6 7">Am2</strain>
    </source>
</reference>
<dbReference type="CDD" id="cd03357">
    <property type="entry name" value="LbH_MAT_GAT"/>
    <property type="match status" value="1"/>
</dbReference>
<dbReference type="AlphaFoldDB" id="A0AA96V5W7"/>
<evidence type="ECO:0000313" key="7">
    <source>
        <dbReference type="Proteomes" id="UP001304970"/>
    </source>
</evidence>
<evidence type="ECO:0000313" key="6">
    <source>
        <dbReference type="EMBL" id="WNY26455.1"/>
    </source>
</evidence>
<evidence type="ECO:0000256" key="4">
    <source>
        <dbReference type="ARBA" id="ARBA00023315"/>
    </source>
</evidence>
<dbReference type="EC" id="2.3.1.-" evidence="6"/>
<dbReference type="InterPro" id="IPR001451">
    <property type="entry name" value="Hexapep"/>
</dbReference>
<gene>
    <name evidence="6" type="ORF">MsAm2_02170</name>
</gene>
<evidence type="ECO:0000256" key="2">
    <source>
        <dbReference type="ARBA" id="ARBA00022679"/>
    </source>
</evidence>
<dbReference type="Pfam" id="PF12464">
    <property type="entry name" value="Mac"/>
    <property type="match status" value="1"/>
</dbReference>
<feature type="domain" description="Maltose/galactoside acetyltransferase" evidence="5">
    <location>
        <begin position="6"/>
        <end position="57"/>
    </location>
</feature>
<dbReference type="Proteomes" id="UP001304970">
    <property type="component" value="Chromosome"/>
</dbReference>
<name>A0AA96V5W7_9EURY</name>
<dbReference type="InterPro" id="IPR039369">
    <property type="entry name" value="LacA-like"/>
</dbReference>
<dbReference type="SUPFAM" id="SSF51161">
    <property type="entry name" value="Trimeric LpxA-like enzymes"/>
    <property type="match status" value="1"/>
</dbReference>
<keyword evidence="7" id="KW-1185">Reference proteome</keyword>
<keyword evidence="4 6" id="KW-0012">Acyltransferase</keyword>
<comment type="similarity">
    <text evidence="1">Belongs to the transferase hexapeptide repeat family.</text>
</comment>
<keyword evidence="2 6" id="KW-0808">Transferase</keyword>
<dbReference type="PROSITE" id="PS00101">
    <property type="entry name" value="HEXAPEP_TRANSFERASES"/>
    <property type="match status" value="1"/>
</dbReference>
<dbReference type="PANTHER" id="PTHR43017">
    <property type="entry name" value="GALACTOSIDE O-ACETYLTRANSFERASE"/>
    <property type="match status" value="1"/>
</dbReference>
<sequence>MTHKEKEADSLYYSGGEKLNQERAYAKGLCYDYNQLHPSKTEERDLILRKLLGKTKNHFLIEPPFYCDYGYNIEIGENFYMNHGCIVLDCAQVTFGDNVFVAPSCGFYTVGHATDVEERNKGMIYSHPIRVGNDVWIGGNVVVLPGVTIGNGVIIGAGSVVTKDIPDNVLAYGNPCRIVRKI</sequence>
<dbReference type="SMART" id="SM01266">
    <property type="entry name" value="Mac"/>
    <property type="match status" value="1"/>
</dbReference>
<evidence type="ECO:0000256" key="1">
    <source>
        <dbReference type="ARBA" id="ARBA00007274"/>
    </source>
</evidence>
<protein>
    <submittedName>
        <fullName evidence="6">Acetyltransferase</fullName>
        <ecNumber evidence="6">2.3.1.-</ecNumber>
    </submittedName>
</protein>
<proteinExistence type="inferred from homology"/>
<dbReference type="GeneID" id="89227619"/>
<dbReference type="Gene3D" id="2.160.10.10">
    <property type="entry name" value="Hexapeptide repeat proteins"/>
    <property type="match status" value="1"/>
</dbReference>
<dbReference type="FunFam" id="2.160.10.10:FF:000008">
    <property type="entry name" value="Maltose O-acetyltransferase"/>
    <property type="match status" value="1"/>
</dbReference>
<organism evidence="6 7">
    <name type="scientific">Methanolapillus ohkumae</name>
    <dbReference type="NCBI Taxonomy" id="3028298"/>
    <lineage>
        <taxon>Archaea</taxon>
        <taxon>Methanobacteriati</taxon>
        <taxon>Methanobacteriota</taxon>
        <taxon>Stenosarchaea group</taxon>
        <taxon>Methanomicrobia</taxon>
        <taxon>Methanosarcinales</taxon>
        <taxon>Methanosarcinaceae</taxon>
        <taxon>Methanolapillus</taxon>
    </lineage>
</organism>
<dbReference type="InterPro" id="IPR018357">
    <property type="entry name" value="Hexapep_transf_CS"/>
</dbReference>
<dbReference type="Pfam" id="PF00132">
    <property type="entry name" value="Hexapep"/>
    <property type="match status" value="1"/>
</dbReference>
<accession>A0AA96V5W7</accession>
<dbReference type="GO" id="GO:0008870">
    <property type="term" value="F:galactoside O-acetyltransferase activity"/>
    <property type="evidence" value="ECO:0007669"/>
    <property type="project" value="TreeGrafter"/>
</dbReference>
<dbReference type="EMBL" id="CP131061">
    <property type="protein sequence ID" value="WNY26455.1"/>
    <property type="molecule type" value="Genomic_DNA"/>
</dbReference>
<evidence type="ECO:0000259" key="5">
    <source>
        <dbReference type="SMART" id="SM01266"/>
    </source>
</evidence>
<dbReference type="InterPro" id="IPR024688">
    <property type="entry name" value="Mac_dom"/>
</dbReference>
<evidence type="ECO:0000256" key="3">
    <source>
        <dbReference type="ARBA" id="ARBA00022737"/>
    </source>
</evidence>